<dbReference type="NCBIfam" id="TIGR02168">
    <property type="entry name" value="SMC_prok_B"/>
    <property type="match status" value="1"/>
</dbReference>
<evidence type="ECO:0000256" key="8">
    <source>
        <dbReference type="SAM" id="MobiDB-lite"/>
    </source>
</evidence>
<evidence type="ECO:0000256" key="5">
    <source>
        <dbReference type="ARBA" id="ARBA00023054"/>
    </source>
</evidence>
<feature type="coiled-coil region" evidence="7">
    <location>
        <begin position="167"/>
        <end position="194"/>
    </location>
</feature>
<dbReference type="InterPro" id="IPR027417">
    <property type="entry name" value="P-loop_NTPase"/>
</dbReference>
<dbReference type="OrthoDB" id="9808768at2"/>
<feature type="binding site" evidence="7">
    <location>
        <begin position="32"/>
        <end position="39"/>
    </location>
    <ligand>
        <name>ATP</name>
        <dbReference type="ChEBI" id="CHEBI:30616"/>
    </ligand>
</feature>
<dbReference type="GO" id="GO:0007059">
    <property type="term" value="P:chromosome segregation"/>
    <property type="evidence" value="ECO:0007669"/>
    <property type="project" value="UniProtKB-UniRule"/>
</dbReference>
<accession>A0A4P5P9I6</accession>
<dbReference type="FunFam" id="3.40.50.300:FF:000901">
    <property type="entry name" value="Chromosome partition protein Smc"/>
    <property type="match status" value="1"/>
</dbReference>
<feature type="domain" description="SMC hinge" evidence="9">
    <location>
        <begin position="518"/>
        <end position="637"/>
    </location>
</feature>
<dbReference type="AlphaFoldDB" id="A0A4P5P9I6"/>
<evidence type="ECO:0000313" key="11">
    <source>
        <dbReference type="Proteomes" id="UP000290567"/>
    </source>
</evidence>
<proteinExistence type="inferred from homology"/>
<dbReference type="InterPro" id="IPR003395">
    <property type="entry name" value="RecF/RecN/SMC_N"/>
</dbReference>
<evidence type="ECO:0000256" key="4">
    <source>
        <dbReference type="ARBA" id="ARBA00022840"/>
    </source>
</evidence>
<protein>
    <recommendedName>
        <fullName evidence="7">Chromosome partition protein Smc</fullName>
    </recommendedName>
</protein>
<dbReference type="Gene3D" id="3.30.70.1620">
    <property type="match status" value="1"/>
</dbReference>
<dbReference type="SMART" id="SM00968">
    <property type="entry name" value="SMC_hinge"/>
    <property type="match status" value="1"/>
</dbReference>
<dbReference type="Pfam" id="PF02463">
    <property type="entry name" value="SMC_N"/>
    <property type="match status" value="2"/>
</dbReference>
<dbReference type="RefSeq" id="WP_146623003.1">
    <property type="nucleotide sequence ID" value="NZ_BJCC01000020.1"/>
</dbReference>
<dbReference type="FunFam" id="3.40.50.300:FF:000984">
    <property type="entry name" value="Chromosome partition protein Smc"/>
    <property type="match status" value="1"/>
</dbReference>
<dbReference type="GO" id="GO:0005694">
    <property type="term" value="C:chromosome"/>
    <property type="evidence" value="ECO:0007669"/>
    <property type="project" value="InterPro"/>
</dbReference>
<comment type="subcellular location">
    <subcellularLocation>
        <location evidence="1 7">Cytoplasm</location>
    </subcellularLocation>
</comment>
<keyword evidence="3 7" id="KW-0547">Nucleotide-binding</keyword>
<evidence type="ECO:0000259" key="9">
    <source>
        <dbReference type="SMART" id="SM00968"/>
    </source>
</evidence>
<dbReference type="GO" id="GO:0006260">
    <property type="term" value="P:DNA replication"/>
    <property type="evidence" value="ECO:0007669"/>
    <property type="project" value="UniProtKB-UniRule"/>
</dbReference>
<keyword evidence="4 7" id="KW-0067">ATP-binding</keyword>
<dbReference type="InterPro" id="IPR036277">
    <property type="entry name" value="SMC_hinge_sf"/>
</dbReference>
<dbReference type="GO" id="GO:0030261">
    <property type="term" value="P:chromosome condensation"/>
    <property type="evidence" value="ECO:0007669"/>
    <property type="project" value="InterPro"/>
</dbReference>
<gene>
    <name evidence="7 10" type="primary">smc</name>
    <name evidence="10" type="ORF">NRIC_24710</name>
</gene>
<dbReference type="GO" id="GO:0003677">
    <property type="term" value="F:DNA binding"/>
    <property type="evidence" value="ECO:0007669"/>
    <property type="project" value="UniProtKB-UniRule"/>
</dbReference>
<sequence>MYLKRIEIAGFKSFAERTKIEFEKGVTAVIGPNGSGKSNITEAIRWVLGEQSAKSLRGGKMPDIIFAGSESRKQLNIAEVTVVLDNTDHYLPLDFSEVSVTRRYRRTGESDFFINKKACRLRDIQELFMDSGLGKESFSIISQGKVEAIFSSKPEDRRGIFEEAAGVLKYKQRKRKAEQKLFETEDNLNRVQDIIYELEDQLTPLAAQSEAAKEYLSLKEELTETDVSLMVAKIRESKIVWEASCQEYQSLSTVVEGKSDFIRKTEEQLAELREARGKLDEQLENGQNQLLHLSEALKQTEGQKELLSERSKNTQKTSEEYQHTFIQNQEKQTALEKELQELRRQQEKKQSEKQQLDENIDQLTRESAKYQKSTKELLEELRGNYVELMQEQANVSNELKYLERQYTQETAKNQQSVSRFEELQSQLQAVQTQLSNASEKKQTMETKLTSEQEQYRRLVEEKNQQQQLMQKEQQAMYDLMNQVQQIRAKQKSLQEIQENYSGFYQGVRSVLQHKDRLNGIVGAVAELLEVPADYTLAIETALGASAQHVVVENELDARNGITFLKQQRSGRATFLPLTTIKPRRLSPQQYQSIKDSEGFVGIASQLVQFSKRVTPIIENLLGSIVIAKDLSSANQLAKQLHYQVRVVSLEGDVMNAGGSMTGGATKQGNRGNLFNQGHELESLSHRYQKTNQALQAKEQAVKQLQQEAAQHTEMIEALRTQGEQTRLNFQEIQNEADRLEADAARLEKEQLLFSYEAKELERFLTDYQTQKAALEAKQVQLQQEQETINQEIQQLNQESDLLEERRQRLSEELSNAQAARAVLVEQSNHLEHQTVTLQRQAVELAEENQRLENQILALTSDFSSHEETEESLSQRLVELRTSREQLQEQLVNWKETRVQLQNQVDEADEALTEANREQKQLLAKQAQADVQKNRLELQLDNDLAYLQEEYNLTFEGAAQTADRTIDIGLAQKEVQRLKQQIEKLGPVNLNAIEQYQQVEERYDFLTTQRDDLLSAKEQLFETMDEMDDEVKTRFYTTFQAIREQFKHVFPNMFGGGRAELVLTDPEDLLNTGIEIEAQPPGKKLQSLSLLSGGERALTAIALLFSIIQVRPVPFCVLDEVEAALDEANVARFGRYLSSFQNDTQFIVVTHRKGTMEAADVLYGVTMQESGVSKIISVRLEEVKEGGKFKTGEEAHDKISSNRS</sequence>
<comment type="caution">
    <text evidence="10">The sequence shown here is derived from an EMBL/GenBank/DDBJ whole genome shotgun (WGS) entry which is preliminary data.</text>
</comment>
<dbReference type="InterPro" id="IPR011890">
    <property type="entry name" value="SMC_prok"/>
</dbReference>
<dbReference type="GO" id="GO:0005524">
    <property type="term" value="F:ATP binding"/>
    <property type="evidence" value="ECO:0007669"/>
    <property type="project" value="UniProtKB-UniRule"/>
</dbReference>
<dbReference type="GO" id="GO:0005737">
    <property type="term" value="C:cytoplasm"/>
    <property type="evidence" value="ECO:0007669"/>
    <property type="project" value="UniProtKB-SubCell"/>
</dbReference>
<keyword evidence="5 7" id="KW-0175">Coiled coil</keyword>
<dbReference type="GO" id="GO:0007062">
    <property type="term" value="P:sister chromatid cohesion"/>
    <property type="evidence" value="ECO:0007669"/>
    <property type="project" value="InterPro"/>
</dbReference>
<feature type="region of interest" description="Disordered" evidence="8">
    <location>
        <begin position="342"/>
        <end position="368"/>
    </location>
</feature>
<dbReference type="PANTHER" id="PTHR43977">
    <property type="entry name" value="STRUCTURAL MAINTENANCE OF CHROMOSOMES PROTEIN 3"/>
    <property type="match status" value="1"/>
</dbReference>
<feature type="coiled-coil region" evidence="7">
    <location>
        <begin position="680"/>
        <end position="927"/>
    </location>
</feature>
<dbReference type="SUPFAM" id="SSF52540">
    <property type="entry name" value="P-loop containing nucleoside triphosphate hydrolases"/>
    <property type="match status" value="2"/>
</dbReference>
<comment type="subunit">
    <text evidence="7">Homodimer.</text>
</comment>
<evidence type="ECO:0000313" key="10">
    <source>
        <dbReference type="EMBL" id="GCF94580.1"/>
    </source>
</evidence>
<dbReference type="HAMAP" id="MF_01894">
    <property type="entry name" value="Smc_prok"/>
    <property type="match status" value="1"/>
</dbReference>
<dbReference type="InterPro" id="IPR024704">
    <property type="entry name" value="SMC"/>
</dbReference>
<comment type="similarity">
    <text evidence="7">Belongs to the SMC family.</text>
</comment>
<evidence type="ECO:0000256" key="3">
    <source>
        <dbReference type="ARBA" id="ARBA00022741"/>
    </source>
</evidence>
<evidence type="ECO:0000256" key="7">
    <source>
        <dbReference type="HAMAP-Rule" id="MF_01894"/>
    </source>
</evidence>
<comment type="domain">
    <text evidence="7">Contains large globular domains required for ATP hydrolysis at each terminus and a third globular domain forming a flexible hinge near the middle of the molecule. These domains are separated by coiled-coil structures.</text>
</comment>
<reference evidence="11" key="1">
    <citation type="submission" date="2019-02" db="EMBL/GenBank/DDBJ databases">
        <title>Draft genome sequence of Enterococcus sp. Gos25-1.</title>
        <authorList>
            <person name="Tanaka N."/>
            <person name="Shiwa Y."/>
            <person name="Fujita N."/>
        </authorList>
    </citation>
    <scope>NUCLEOTIDE SEQUENCE [LARGE SCALE GENOMIC DNA]</scope>
    <source>
        <strain evidence="11">Gos25-1</strain>
    </source>
</reference>
<comment type="function">
    <text evidence="7">Required for chromosome condensation and partitioning.</text>
</comment>
<feature type="compositionally biased region" description="Basic and acidic residues" evidence="8">
    <location>
        <begin position="342"/>
        <end position="356"/>
    </location>
</feature>
<dbReference type="Proteomes" id="UP000290567">
    <property type="component" value="Unassembled WGS sequence"/>
</dbReference>
<keyword evidence="6 7" id="KW-0238">DNA-binding</keyword>
<evidence type="ECO:0000256" key="6">
    <source>
        <dbReference type="ARBA" id="ARBA00023125"/>
    </source>
</evidence>
<dbReference type="EMBL" id="BJCC01000020">
    <property type="protein sequence ID" value="GCF94580.1"/>
    <property type="molecule type" value="Genomic_DNA"/>
</dbReference>
<dbReference type="Pfam" id="PF06470">
    <property type="entry name" value="SMC_hinge"/>
    <property type="match status" value="1"/>
</dbReference>
<evidence type="ECO:0000256" key="2">
    <source>
        <dbReference type="ARBA" id="ARBA00022490"/>
    </source>
</evidence>
<dbReference type="Gene3D" id="1.20.1060.20">
    <property type="match status" value="1"/>
</dbReference>
<dbReference type="CDD" id="cd03278">
    <property type="entry name" value="ABC_SMC_barmotin"/>
    <property type="match status" value="2"/>
</dbReference>
<dbReference type="PIRSF" id="PIRSF005719">
    <property type="entry name" value="SMC"/>
    <property type="match status" value="1"/>
</dbReference>
<organism evidence="10 11">
    <name type="scientific">Enterococcus florum</name>
    <dbReference type="NCBI Taxonomy" id="2480627"/>
    <lineage>
        <taxon>Bacteria</taxon>
        <taxon>Bacillati</taxon>
        <taxon>Bacillota</taxon>
        <taxon>Bacilli</taxon>
        <taxon>Lactobacillales</taxon>
        <taxon>Enterococcaceae</taxon>
        <taxon>Enterococcus</taxon>
    </lineage>
</organism>
<dbReference type="GO" id="GO:0016887">
    <property type="term" value="F:ATP hydrolysis activity"/>
    <property type="evidence" value="ECO:0007669"/>
    <property type="project" value="InterPro"/>
</dbReference>
<feature type="coiled-coil region" evidence="7">
    <location>
        <begin position="988"/>
        <end position="1029"/>
    </location>
</feature>
<name>A0A4P5P9I6_9ENTE</name>
<dbReference type="SUPFAM" id="SSF75553">
    <property type="entry name" value="Smc hinge domain"/>
    <property type="match status" value="1"/>
</dbReference>
<evidence type="ECO:0000256" key="1">
    <source>
        <dbReference type="ARBA" id="ARBA00004496"/>
    </source>
</evidence>
<dbReference type="Gene3D" id="3.40.50.300">
    <property type="entry name" value="P-loop containing nucleotide triphosphate hydrolases"/>
    <property type="match status" value="2"/>
</dbReference>
<keyword evidence="11" id="KW-1185">Reference proteome</keyword>
<dbReference type="InterPro" id="IPR010935">
    <property type="entry name" value="SMC_hinge"/>
</dbReference>
<keyword evidence="2 7" id="KW-0963">Cytoplasm</keyword>